<proteinExistence type="predicted"/>
<sequence>MVHRSHRILVVVDDIARDVQKVNDVLDMENMPPASPSAVHDGHLTLAFETQADADKLFGILTKDHHMRCKHPHHPTL</sequence>
<evidence type="ECO:0000313" key="1">
    <source>
        <dbReference type="EMBL" id="CEP01596.1"/>
    </source>
</evidence>
<dbReference type="AlphaFoldDB" id="A0A0G4J2Y9"/>
<keyword evidence="2" id="KW-1185">Reference proteome</keyword>
<evidence type="ECO:0000313" key="2">
    <source>
        <dbReference type="Proteomes" id="UP000039324"/>
    </source>
</evidence>
<organism evidence="1 2">
    <name type="scientific">Plasmodiophora brassicae</name>
    <name type="common">Clubroot disease agent</name>
    <dbReference type="NCBI Taxonomy" id="37360"/>
    <lineage>
        <taxon>Eukaryota</taxon>
        <taxon>Sar</taxon>
        <taxon>Rhizaria</taxon>
        <taxon>Endomyxa</taxon>
        <taxon>Phytomyxea</taxon>
        <taxon>Plasmodiophorida</taxon>
        <taxon>Plasmodiophoridae</taxon>
        <taxon>Plasmodiophora</taxon>
    </lineage>
</organism>
<gene>
    <name evidence="1" type="ORF">PBRA_008538</name>
</gene>
<dbReference type="Proteomes" id="UP000039324">
    <property type="component" value="Unassembled WGS sequence"/>
</dbReference>
<name>A0A0G4J2Y9_PLABS</name>
<accession>A0A0G4J2Y9</accession>
<reference evidence="1 2" key="1">
    <citation type="submission" date="2015-02" db="EMBL/GenBank/DDBJ databases">
        <authorList>
            <person name="Chooi Y.-H."/>
        </authorList>
    </citation>
    <scope>NUCLEOTIDE SEQUENCE [LARGE SCALE GENOMIC DNA]</scope>
    <source>
        <strain evidence="1">E3</strain>
    </source>
</reference>
<protein>
    <submittedName>
        <fullName evidence="1">Uncharacterized protein</fullName>
    </submittedName>
</protein>
<dbReference type="EMBL" id="CDSF01000113">
    <property type="protein sequence ID" value="CEP01596.1"/>
    <property type="molecule type" value="Genomic_DNA"/>
</dbReference>